<sequence length="1738" mass="198245">MPGPWGTVYFLGTAQICSFLSSRWNLEGVMNQTDASRPLNWTIRKLCHAAFLPSVRLLKAQKSWIERAFYKRECVHIIPSTKDPHRCCCGRLIGQHVGLTPSISVLQNEKNESRLSRNDIQSEKWSISKHTQLSPTDAFGTIEFQGGGHSNKAMYVRVSFDTKPDLLLHLMTKEWQLELPKLLISVHGGLQNFELQPKLKQVFGKGLIKAAMTTGAWIFTGGVNTGVIRHVGDALKDHASKSRGKICTIGIAPWGIVENQEDLIGRDVVRPYQTMSNPMSKLTVLNSMHSHFILADNGTTGKYGAEVKLRRQLEKHISLQKINTRCLPFFSLDSRLFYSFWGSCQLDPIGIGQGVPVVALIVEGGPNVISIVLEYLRDTPPVPVVVCDGSGRASDILAFGHKYSEEGGLINESLRDQLLVTIQKTFTYTRTQAQHLFIILMECMKKKELITVFRMGSEGHQDIDLAILTALLKGANASAPDQLSLALAWNRVDIARSQIFIYGQQWPVGSLEQAMLDALVLDRVDFVKLLIENGRHGPSNTLYHLVRDVKKREYPGFGWIYFKGNLPPDYRISLIDIGLVIEYLMGGAYRCNYTRKRFRTLYHNLFGPKRPKALKLLGMEDDIPLRRGRKTTKKREEEVDIDLDDPEINHFPFPFHELMVWAVLMKRQKMALFFWQHGEEAMAKALVACKLCKAMAHEASENDMVDDISQELNHNSRDFGQLAVELLDQSYKQDEQLAMKLLTYELKNWSNATCLQLAVAAKHRDFIAHTCSQMLLTDMWMGRLRMRKNSGLKVILGILLPPSILSLEFKNKDDMPYMTQAQEIHLQEKEPEEPEKPTKEKDEEDMELTAMLGRSNGESSRKKDEEEVQSRHRLIPVGRKIYEFYNAPIVKFWFYTLAYIGYLMLFNYIVLVKMERWPSTQEWIVISYIFTLGIEKMREILMSEPGKLLQKVKVWLQEYWNVTDLIAILLFSVGMILRLQDQPFRSDGRVIYCVNIIYWYIRLLDIFGVNKYLGPYVMMIGKMMIDMMYFVIIMLVVLMSFGVARQAILFPNEEPSWKLAKNIFYMPYWMIYGEVFADQIDRKQVYDSHTPKSAPCGQNETREDGKTIQLPPCKTGAWIVPAIMACYLLVANILLVNLLIAVFNNTFFEVKSISNQVWKFQRYQLIMTFHERPVLPPPLIIFSHMTMIFQHVCCRWRKHESDQDERDYGLKLFITDDELKKVHDFEEQCIEEYFREKDDRFNSSNDERIRVTSERVENMSMRLEEVNEREHSMKASLQTVDIRLAQLEDLIGRMATALERLTGLERAESNKIRSRTSSDCTDAAYIVRQSSFNSQEGNTFKLQESIDPAGEETMSPTSPTLMPRMRSHSFYSVNVKDKGGIEKLESIFKERSLSLHRATSSHSVAKEPKAPAAPANTLTIVPDSRRPSSCIDIYVSAMDELQCDIEPLDHSMNILGLGEPSFSALAPSTAPSSSAYATLAPTDRPPSRSIDFEDLTSMDTRSFSSDYTHLPECQNPWDTDPPTYHTIERSKSSRYLATTPFLLEEAPIVKSHSFMFSPSRSYYANFGVPVKTAEYTSITDCIDTRCVNAPQAIADRATFPGGLGDKVEDLSCCHPEREAELSHPSSDSEENEARGQRAANPISSQEAENADRTLSNNITVPKIERANSYSAEEPNVPYAHTRKSFSISDKLDRQRNTASLRNPFQRSKSSKPEGRGDSLSMRRLSRTSAFHSFESKHN</sequence>
<evidence type="ECO:0000259" key="23">
    <source>
        <dbReference type="Pfam" id="PF25508"/>
    </source>
</evidence>
<feature type="compositionally biased region" description="Polar residues" evidence="18">
    <location>
        <begin position="1696"/>
        <end position="1707"/>
    </location>
</feature>
<keyword evidence="17" id="KW-0175">Coiled coil</keyword>
<feature type="region of interest" description="Disordered" evidence="18">
    <location>
        <begin position="1616"/>
        <end position="1738"/>
    </location>
</feature>
<organism evidence="24 25">
    <name type="scientific">Mus caroli</name>
    <name type="common">Ryukyu mouse</name>
    <name type="synonym">Ricefield mouse</name>
    <dbReference type="NCBI Taxonomy" id="10089"/>
    <lineage>
        <taxon>Eukaryota</taxon>
        <taxon>Metazoa</taxon>
        <taxon>Chordata</taxon>
        <taxon>Craniata</taxon>
        <taxon>Vertebrata</taxon>
        <taxon>Euteleostomi</taxon>
        <taxon>Mammalia</taxon>
        <taxon>Eutheria</taxon>
        <taxon>Euarchontoglires</taxon>
        <taxon>Glires</taxon>
        <taxon>Rodentia</taxon>
        <taxon>Myomorpha</taxon>
        <taxon>Muroidea</taxon>
        <taxon>Muridae</taxon>
        <taxon>Murinae</taxon>
        <taxon>Mus</taxon>
        <taxon>Mus</taxon>
    </lineage>
</organism>
<dbReference type="InterPro" id="IPR041491">
    <property type="entry name" value="TRPM_SLOG"/>
</dbReference>
<evidence type="ECO:0000256" key="15">
    <source>
        <dbReference type="ARBA" id="ARBA00064991"/>
    </source>
</evidence>
<dbReference type="GO" id="GO:0051262">
    <property type="term" value="P:protein tetramerization"/>
    <property type="evidence" value="ECO:0007669"/>
    <property type="project" value="InterPro"/>
</dbReference>
<dbReference type="CTD" id="80036"/>
<feature type="domain" description="TRPM tetramerisation" evidence="21">
    <location>
        <begin position="1246"/>
        <end position="1301"/>
    </location>
</feature>
<dbReference type="InterPro" id="IPR050927">
    <property type="entry name" value="TRPM"/>
</dbReference>
<evidence type="ECO:0000256" key="6">
    <source>
        <dbReference type="ARBA" id="ARBA00022989"/>
    </source>
</evidence>
<dbReference type="Pfam" id="PF16519">
    <property type="entry name" value="TRPM_tetra"/>
    <property type="match status" value="1"/>
</dbReference>
<evidence type="ECO:0000256" key="8">
    <source>
        <dbReference type="ARBA" id="ARBA00023136"/>
    </source>
</evidence>
<comment type="catalytic activity">
    <reaction evidence="10">
        <text>Mg(2+)(in) = Mg(2+)(out)</text>
        <dbReference type="Rhea" id="RHEA:29827"/>
        <dbReference type="ChEBI" id="CHEBI:18420"/>
    </reaction>
</comment>
<dbReference type="GeneID" id="110286117"/>
<feature type="coiled-coil region" evidence="17">
    <location>
        <begin position="1249"/>
        <end position="1307"/>
    </location>
</feature>
<comment type="catalytic activity">
    <reaction evidence="13">
        <text>Ca(2+)(in) = Ca(2+)(out)</text>
        <dbReference type="Rhea" id="RHEA:29671"/>
        <dbReference type="ChEBI" id="CHEBI:29108"/>
    </reaction>
</comment>
<dbReference type="GO" id="GO:0005886">
    <property type="term" value="C:plasma membrane"/>
    <property type="evidence" value="ECO:0007669"/>
    <property type="project" value="UniProtKB-SubCell"/>
</dbReference>
<evidence type="ECO:0000259" key="21">
    <source>
        <dbReference type="Pfam" id="PF16519"/>
    </source>
</evidence>
<evidence type="ECO:0000313" key="25">
    <source>
        <dbReference type="RefSeq" id="XP_029328257.1"/>
    </source>
</evidence>
<evidence type="ECO:0000256" key="1">
    <source>
        <dbReference type="ARBA" id="ARBA00004651"/>
    </source>
</evidence>
<dbReference type="PANTHER" id="PTHR13800:SF7">
    <property type="entry name" value="TRANSIENT RECEPTOR POTENTIAL CATION CHANNEL SUBFAMILY M MEMBER 3"/>
    <property type="match status" value="1"/>
</dbReference>
<keyword evidence="6 19" id="KW-1133">Transmembrane helix</keyword>
<evidence type="ECO:0000256" key="19">
    <source>
        <dbReference type="SAM" id="Phobius"/>
    </source>
</evidence>
<keyword evidence="3" id="KW-1003">Cell membrane</keyword>
<dbReference type="InterPro" id="IPR032415">
    <property type="entry name" value="TRPM_tetra"/>
</dbReference>
<protein>
    <recommendedName>
        <fullName evidence="16">Transient receptor potential cation channel subfamily M member 3</fullName>
    </recommendedName>
</protein>
<feature type="domain" description="TRPM SLOG" evidence="22">
    <location>
        <begin position="153"/>
        <end position="443"/>
    </location>
</feature>
<keyword evidence="25" id="KW-0675">Receptor</keyword>
<evidence type="ECO:0000256" key="14">
    <source>
        <dbReference type="ARBA" id="ARBA00060893"/>
    </source>
</evidence>
<feature type="domain" description="TRPM-like" evidence="23">
    <location>
        <begin position="632"/>
        <end position="769"/>
    </location>
</feature>
<keyword evidence="8 19" id="KW-0472">Membrane</keyword>
<dbReference type="Proteomes" id="UP000515126">
    <property type="component" value="Chromosome 19"/>
</dbReference>
<feature type="domain" description="TRPM-like" evidence="23">
    <location>
        <begin position="498"/>
        <end position="534"/>
    </location>
</feature>
<gene>
    <name evidence="25" type="primary">Trpm3</name>
</gene>
<evidence type="ECO:0000256" key="2">
    <source>
        <dbReference type="ARBA" id="ARBA00022448"/>
    </source>
</evidence>
<dbReference type="FunFam" id="1.20.5.1010:FF:000001">
    <property type="entry name" value="Transient receptor potential cation channel subfamily M member 3"/>
    <property type="match status" value="1"/>
</dbReference>
<accession>A0A6P7QIR6</accession>
<evidence type="ECO:0000256" key="7">
    <source>
        <dbReference type="ARBA" id="ARBA00023065"/>
    </source>
</evidence>
<comment type="catalytic activity">
    <reaction evidence="12">
        <text>Mn(2+)(in) = Mn(2+)(out)</text>
        <dbReference type="Rhea" id="RHEA:28699"/>
        <dbReference type="ChEBI" id="CHEBI:29035"/>
    </reaction>
</comment>
<keyword evidence="7" id="KW-0406">Ion transport</keyword>
<dbReference type="PANTHER" id="PTHR13800">
    <property type="entry name" value="TRANSIENT RECEPTOR POTENTIAL CATION CHANNEL, SUBFAMILY M, MEMBER 6"/>
    <property type="match status" value="1"/>
</dbReference>
<evidence type="ECO:0000256" key="4">
    <source>
        <dbReference type="ARBA" id="ARBA00022692"/>
    </source>
</evidence>
<feature type="transmembrane region" description="Helical" evidence="19">
    <location>
        <begin position="959"/>
        <end position="977"/>
    </location>
</feature>
<evidence type="ECO:0000313" key="24">
    <source>
        <dbReference type="Proteomes" id="UP000515126"/>
    </source>
</evidence>
<feature type="transmembrane region" description="Helical" evidence="19">
    <location>
        <begin position="1028"/>
        <end position="1048"/>
    </location>
</feature>
<dbReference type="InterPro" id="IPR005821">
    <property type="entry name" value="Ion_trans_dom"/>
</dbReference>
<feature type="compositionally biased region" description="Polar residues" evidence="18">
    <location>
        <begin position="1641"/>
        <end position="1659"/>
    </location>
</feature>
<comment type="similarity">
    <text evidence="14">Belongs to the transient receptor (TC 1.A.4) family. LTrpC subfamily. TRPM3 sub-subfamily.</text>
</comment>
<dbReference type="RefSeq" id="XP_029328257.1">
    <property type="nucleotide sequence ID" value="XM_029472397.1"/>
</dbReference>
<dbReference type="Gene3D" id="1.20.5.1010">
    <property type="entry name" value="TRPM, tetramerisation domain"/>
    <property type="match status" value="1"/>
</dbReference>
<evidence type="ECO:0000256" key="17">
    <source>
        <dbReference type="SAM" id="Coils"/>
    </source>
</evidence>
<feature type="transmembrane region" description="Helical" evidence="19">
    <location>
        <begin position="989"/>
        <end position="1007"/>
    </location>
</feature>
<evidence type="ECO:0000256" key="16">
    <source>
        <dbReference type="ARBA" id="ARBA00070989"/>
    </source>
</evidence>
<evidence type="ECO:0000256" key="11">
    <source>
        <dbReference type="ARBA" id="ARBA00034634"/>
    </source>
</evidence>
<evidence type="ECO:0000256" key="5">
    <source>
        <dbReference type="ARBA" id="ARBA00022860"/>
    </source>
</evidence>
<reference evidence="25" key="1">
    <citation type="submission" date="2025-08" db="UniProtKB">
        <authorList>
            <consortium name="RefSeq"/>
        </authorList>
    </citation>
    <scope>IDENTIFICATION</scope>
</reference>
<evidence type="ECO:0000256" key="12">
    <source>
        <dbReference type="ARBA" id="ARBA00036173"/>
    </source>
</evidence>
<dbReference type="InterPro" id="IPR037162">
    <property type="entry name" value="TRPM_tetra_sf"/>
</dbReference>
<proteinExistence type="inferred from homology"/>
<comment type="subcellular location">
    <subcellularLocation>
        <location evidence="1">Cell membrane</location>
        <topology evidence="1">Multi-pass membrane protein</topology>
    </subcellularLocation>
</comment>
<dbReference type="GO" id="GO:0005262">
    <property type="term" value="F:calcium channel activity"/>
    <property type="evidence" value="ECO:0007669"/>
    <property type="project" value="UniProtKB-ARBA"/>
</dbReference>
<evidence type="ECO:0000256" key="18">
    <source>
        <dbReference type="SAM" id="MobiDB-lite"/>
    </source>
</evidence>
<comment type="catalytic activity">
    <reaction evidence="11">
        <text>Zn(2+)(in) = Zn(2+)(out)</text>
        <dbReference type="Rhea" id="RHEA:29351"/>
        <dbReference type="ChEBI" id="CHEBI:29105"/>
    </reaction>
</comment>
<evidence type="ECO:0000256" key="13">
    <source>
        <dbReference type="ARBA" id="ARBA00036634"/>
    </source>
</evidence>
<dbReference type="Pfam" id="PF18139">
    <property type="entry name" value="LSDAT_euk"/>
    <property type="match status" value="1"/>
</dbReference>
<keyword evidence="24" id="KW-1185">Reference proteome</keyword>
<feature type="transmembrane region" description="Helical" evidence="19">
    <location>
        <begin position="1118"/>
        <end position="1143"/>
    </location>
</feature>
<keyword evidence="4 19" id="KW-0812">Transmembrane</keyword>
<evidence type="ECO:0000256" key="10">
    <source>
        <dbReference type="ARBA" id="ARBA00034269"/>
    </source>
</evidence>
<keyword evidence="5" id="KW-0112">Calmodulin-binding</keyword>
<keyword evidence="2" id="KW-0813">Transport</keyword>
<dbReference type="InterPro" id="IPR057366">
    <property type="entry name" value="TRPM-like"/>
</dbReference>
<evidence type="ECO:0000256" key="3">
    <source>
        <dbReference type="ARBA" id="ARBA00022475"/>
    </source>
</evidence>
<evidence type="ECO:0000256" key="9">
    <source>
        <dbReference type="ARBA" id="ARBA00023303"/>
    </source>
</evidence>
<comment type="subunit">
    <text evidence="15">Homotetramer. Interacts with TRPM1; the interaction results in the formation of a heteromultimeric cation channel complex that are functionally different from the homomeric channels.</text>
</comment>
<feature type="region of interest" description="Disordered" evidence="18">
    <location>
        <begin position="823"/>
        <end position="845"/>
    </location>
</feature>
<feature type="transmembrane region" description="Helical" evidence="19">
    <location>
        <begin position="892"/>
        <end position="911"/>
    </location>
</feature>
<feature type="compositionally biased region" description="Basic and acidic residues" evidence="18">
    <location>
        <begin position="825"/>
        <end position="841"/>
    </location>
</feature>
<feature type="domain" description="Ion transport" evidence="20">
    <location>
        <begin position="899"/>
        <end position="1152"/>
    </location>
</feature>
<evidence type="ECO:0000259" key="20">
    <source>
        <dbReference type="Pfam" id="PF00520"/>
    </source>
</evidence>
<name>A0A6P7QIR6_MUSCR</name>
<dbReference type="Pfam" id="PF00520">
    <property type="entry name" value="Ion_trans"/>
    <property type="match status" value="1"/>
</dbReference>
<dbReference type="GO" id="GO:0005516">
    <property type="term" value="F:calmodulin binding"/>
    <property type="evidence" value="ECO:0007669"/>
    <property type="project" value="UniProtKB-KW"/>
</dbReference>
<keyword evidence="9" id="KW-0407">Ion channel</keyword>
<dbReference type="Pfam" id="PF25508">
    <property type="entry name" value="TRPM2"/>
    <property type="match status" value="2"/>
</dbReference>
<evidence type="ECO:0000259" key="22">
    <source>
        <dbReference type="Pfam" id="PF18139"/>
    </source>
</evidence>